<dbReference type="AlphaFoldDB" id="A0A397ZLS2"/>
<sequence length="89" mass="10477">MARGFQEMDACYTLRIEDMIKYTENYASIKNIILHVLKKIGNCDVVILLETVTRKEAIVASKTLYNFWMQFEKTTSEILDVIRKIRDEL</sequence>
<reference evidence="1 2" key="1">
    <citation type="submission" date="2018-06" db="EMBL/GenBank/DDBJ databases">
        <title>WGS assembly of Brassica rapa FPsc.</title>
        <authorList>
            <person name="Bowman J."/>
            <person name="Kohchi T."/>
            <person name="Yamato K."/>
            <person name="Jenkins J."/>
            <person name="Shu S."/>
            <person name="Ishizaki K."/>
            <person name="Yamaoka S."/>
            <person name="Nishihama R."/>
            <person name="Nakamura Y."/>
            <person name="Berger F."/>
            <person name="Adam C."/>
            <person name="Aki S."/>
            <person name="Althoff F."/>
            <person name="Araki T."/>
            <person name="Arteaga-Vazquez M."/>
            <person name="Balasubrmanian S."/>
            <person name="Bauer D."/>
            <person name="Boehm C."/>
            <person name="Briginshaw L."/>
            <person name="Caballero-Perez J."/>
            <person name="Catarino B."/>
            <person name="Chen F."/>
            <person name="Chiyoda S."/>
            <person name="Chovatia M."/>
            <person name="Davies K."/>
            <person name="Delmans M."/>
            <person name="Demura T."/>
            <person name="Dierschke T."/>
            <person name="Dolan L."/>
            <person name="Dorantes-Acosta A."/>
            <person name="Eklund D."/>
            <person name="Florent S."/>
            <person name="Flores-Sandoval E."/>
            <person name="Fujiyama A."/>
            <person name="Fukuzawa H."/>
            <person name="Galik B."/>
            <person name="Grimanelli D."/>
            <person name="Grimwood J."/>
            <person name="Grossniklaus U."/>
            <person name="Hamada T."/>
            <person name="Haseloff J."/>
            <person name="Hetherington A."/>
            <person name="Higo A."/>
            <person name="Hirakawa Y."/>
            <person name="Hundley H."/>
            <person name="Ikeda Y."/>
            <person name="Inoue K."/>
            <person name="Inoue S."/>
            <person name="Ishida S."/>
            <person name="Jia Q."/>
            <person name="Kakita M."/>
            <person name="Kanazawa T."/>
            <person name="Kawai Y."/>
            <person name="Kawashima T."/>
            <person name="Kennedy M."/>
            <person name="Kinose K."/>
            <person name="Kinoshita T."/>
            <person name="Kohara Y."/>
            <person name="Koide E."/>
            <person name="Komatsu K."/>
            <person name="Kopischke S."/>
            <person name="Kubo M."/>
            <person name="Kyozuka J."/>
            <person name="Lagercrantz U."/>
            <person name="Lin S."/>
            <person name="Lindquist E."/>
            <person name="Lipzen A."/>
            <person name="Lu C."/>
            <person name="Luna E."/>
            <person name="Martienssen R."/>
            <person name="Minamino N."/>
            <person name="Mizutani M."/>
            <person name="Mizutani M."/>
            <person name="Mochizuki N."/>
            <person name="Monte I."/>
            <person name="Mosher R."/>
            <person name="Nagasaki H."/>
            <person name="Nakagami H."/>
            <person name="Naramoto S."/>
            <person name="Nishitani K."/>
            <person name="Ohtani M."/>
            <person name="Okamoto T."/>
            <person name="Okumura M."/>
            <person name="Phillips J."/>
            <person name="Pollak B."/>
            <person name="Reinders A."/>
            <person name="Roevekamp M."/>
            <person name="Sano R."/>
            <person name="Sawa S."/>
            <person name="Schmid M."/>
            <person name="Shirakawa M."/>
            <person name="Solano R."/>
            <person name="Spunde A."/>
            <person name="Suetsugu N."/>
            <person name="Sugano S."/>
            <person name="Sugiyama A."/>
            <person name="Sun R."/>
            <person name="Suzuki Y."/>
            <person name="Takenaka M."/>
            <person name="Takezawa D."/>
            <person name="Tomogane H."/>
            <person name="Tsuzuki M."/>
            <person name="Ueda T."/>
            <person name="Umeda M."/>
            <person name="Ward J."/>
            <person name="Watanabe Y."/>
            <person name="Yazaki K."/>
            <person name="Yokoyama R."/>
            <person name="Yoshitake Y."/>
            <person name="Yotsui I."/>
            <person name="Zachgo S."/>
            <person name="Schmutz J."/>
        </authorList>
    </citation>
    <scope>NUCLEOTIDE SEQUENCE [LARGE SCALE GENOMIC DNA]</scope>
    <source>
        <strain evidence="2">cv. B-3</strain>
    </source>
</reference>
<proteinExistence type="predicted"/>
<name>A0A397ZLS2_BRACM</name>
<organism evidence="1 2">
    <name type="scientific">Brassica campestris</name>
    <name type="common">Field mustard</name>
    <dbReference type="NCBI Taxonomy" id="3711"/>
    <lineage>
        <taxon>Eukaryota</taxon>
        <taxon>Viridiplantae</taxon>
        <taxon>Streptophyta</taxon>
        <taxon>Embryophyta</taxon>
        <taxon>Tracheophyta</taxon>
        <taxon>Spermatophyta</taxon>
        <taxon>Magnoliopsida</taxon>
        <taxon>eudicotyledons</taxon>
        <taxon>Gunneridae</taxon>
        <taxon>Pentapetalae</taxon>
        <taxon>rosids</taxon>
        <taxon>malvids</taxon>
        <taxon>Brassicales</taxon>
        <taxon>Brassicaceae</taxon>
        <taxon>Brassiceae</taxon>
        <taxon>Brassica</taxon>
    </lineage>
</organism>
<protein>
    <submittedName>
        <fullName evidence="1">Uncharacterized protein</fullName>
    </submittedName>
</protein>
<dbReference type="EMBL" id="CM010631">
    <property type="protein sequence ID" value="RID65958.1"/>
    <property type="molecule type" value="Genomic_DNA"/>
</dbReference>
<accession>A0A397ZLS2</accession>
<evidence type="ECO:0000313" key="2">
    <source>
        <dbReference type="Proteomes" id="UP000264353"/>
    </source>
</evidence>
<evidence type="ECO:0000313" key="1">
    <source>
        <dbReference type="EMBL" id="RID65958.1"/>
    </source>
</evidence>
<gene>
    <name evidence="1" type="ORF">BRARA_D01128</name>
</gene>
<dbReference type="Proteomes" id="UP000264353">
    <property type="component" value="Chromosome A4"/>
</dbReference>